<accession>A0A4R5EI87</accession>
<organism evidence="2 3">
    <name type="scientific">Antarcticimicrobium sediminis</name>
    <dbReference type="NCBI Taxonomy" id="2546227"/>
    <lineage>
        <taxon>Bacteria</taxon>
        <taxon>Pseudomonadati</taxon>
        <taxon>Pseudomonadota</taxon>
        <taxon>Alphaproteobacteria</taxon>
        <taxon>Rhodobacterales</taxon>
        <taxon>Paracoccaceae</taxon>
        <taxon>Antarcticimicrobium</taxon>
    </lineage>
</organism>
<keyword evidence="3" id="KW-1185">Reference proteome</keyword>
<dbReference type="Gene3D" id="2.40.50.90">
    <property type="match status" value="1"/>
</dbReference>
<evidence type="ECO:0000259" key="1">
    <source>
        <dbReference type="PROSITE" id="PS50830"/>
    </source>
</evidence>
<name>A0A4R5EI87_9RHOB</name>
<feature type="domain" description="TNase-like" evidence="1">
    <location>
        <begin position="2"/>
        <end position="114"/>
    </location>
</feature>
<proteinExistence type="predicted"/>
<evidence type="ECO:0000313" key="3">
    <source>
        <dbReference type="Proteomes" id="UP000294662"/>
    </source>
</evidence>
<protein>
    <submittedName>
        <fullName evidence="2">Thermonuclease family protein</fullName>
    </submittedName>
</protein>
<evidence type="ECO:0000313" key="2">
    <source>
        <dbReference type="EMBL" id="TDE34118.1"/>
    </source>
</evidence>
<dbReference type="RefSeq" id="WP_132831398.1">
    <property type="nucleotide sequence ID" value="NZ_SMFP01000022.1"/>
</dbReference>
<dbReference type="PROSITE" id="PS50830">
    <property type="entry name" value="TNASE_3"/>
    <property type="match status" value="1"/>
</dbReference>
<dbReference type="SMART" id="SM00318">
    <property type="entry name" value="SNc"/>
    <property type="match status" value="1"/>
</dbReference>
<dbReference type="OrthoDB" id="9805504at2"/>
<dbReference type="EMBL" id="SMFP01000022">
    <property type="protein sequence ID" value="TDE34118.1"/>
    <property type="molecule type" value="Genomic_DNA"/>
</dbReference>
<dbReference type="InterPro" id="IPR035437">
    <property type="entry name" value="SNase_OB-fold_sf"/>
</dbReference>
<dbReference type="InterPro" id="IPR016071">
    <property type="entry name" value="Staphylococal_nuclease_OB-fold"/>
</dbReference>
<dbReference type="Proteomes" id="UP000294662">
    <property type="component" value="Unassembled WGS sequence"/>
</dbReference>
<gene>
    <name evidence="2" type="ORF">E1B25_20220</name>
</gene>
<dbReference type="Pfam" id="PF00565">
    <property type="entry name" value="SNase"/>
    <property type="match status" value="1"/>
</dbReference>
<dbReference type="SUPFAM" id="SSF50199">
    <property type="entry name" value="Staphylococcal nuclease"/>
    <property type="match status" value="1"/>
</dbReference>
<comment type="caution">
    <text evidence="2">The sequence shown here is derived from an EMBL/GenBank/DDBJ whole genome shotgun (WGS) entry which is preliminary data.</text>
</comment>
<dbReference type="AlphaFoldDB" id="A0A4R5EI87"/>
<reference evidence="2 3" key="1">
    <citation type="submission" date="2019-03" db="EMBL/GenBank/DDBJ databases">
        <authorList>
            <person name="Zhang S."/>
        </authorList>
    </citation>
    <scope>NUCLEOTIDE SEQUENCE [LARGE SCALE GENOMIC DNA]</scope>
    <source>
        <strain evidence="2 3">S4J41</strain>
    </source>
</reference>
<sequence length="114" mass="12706">MYEYKARVVDVYDADTITVDVDLGFNAWLRGVKVRLTGIDAPEVRGEERPDGLVSRDWLRAEILGQDIVMKTTKDGTGKGKYGRWLAELFRADGNIISINQELVTKGLASPASY</sequence>